<feature type="non-terminal residue" evidence="2">
    <location>
        <position position="91"/>
    </location>
</feature>
<organism evidence="2">
    <name type="scientific">uncultured Solirubrobacteraceae bacterium</name>
    <dbReference type="NCBI Taxonomy" id="1162706"/>
    <lineage>
        <taxon>Bacteria</taxon>
        <taxon>Bacillati</taxon>
        <taxon>Actinomycetota</taxon>
        <taxon>Thermoleophilia</taxon>
        <taxon>Solirubrobacterales</taxon>
        <taxon>Solirubrobacteraceae</taxon>
        <taxon>environmental samples</taxon>
    </lineage>
</organism>
<evidence type="ECO:0000256" key="1">
    <source>
        <dbReference type="SAM" id="MobiDB-lite"/>
    </source>
</evidence>
<evidence type="ECO:0000313" key="2">
    <source>
        <dbReference type="EMBL" id="CAA9532549.1"/>
    </source>
</evidence>
<feature type="region of interest" description="Disordered" evidence="1">
    <location>
        <begin position="1"/>
        <end position="91"/>
    </location>
</feature>
<protein>
    <submittedName>
        <fullName evidence="2">Uncharacterized protein</fullName>
    </submittedName>
</protein>
<feature type="non-terminal residue" evidence="2">
    <location>
        <position position="1"/>
    </location>
</feature>
<dbReference type="AlphaFoldDB" id="A0A6J4TUS5"/>
<sequence length="91" mass="11034">DRISRRRAHHRPARPPHPSGPPEDRAPADPPPRTRRLGDRRHDRQPAAQRQHLRAQRDRLRRRRRDLRRAPRRRGGRRHRLRPQARAPRPL</sequence>
<feature type="compositionally biased region" description="Basic and acidic residues" evidence="1">
    <location>
        <begin position="36"/>
        <end position="45"/>
    </location>
</feature>
<dbReference type="EMBL" id="CADCVS010000517">
    <property type="protein sequence ID" value="CAA9532549.1"/>
    <property type="molecule type" value="Genomic_DNA"/>
</dbReference>
<feature type="compositionally biased region" description="Basic residues" evidence="1">
    <location>
        <begin position="1"/>
        <end position="14"/>
    </location>
</feature>
<proteinExistence type="predicted"/>
<name>A0A6J4TUS5_9ACTN</name>
<accession>A0A6J4TUS5</accession>
<feature type="compositionally biased region" description="Basic residues" evidence="1">
    <location>
        <begin position="51"/>
        <end position="83"/>
    </location>
</feature>
<reference evidence="2" key="1">
    <citation type="submission" date="2020-02" db="EMBL/GenBank/DDBJ databases">
        <authorList>
            <person name="Meier V. D."/>
        </authorList>
    </citation>
    <scope>NUCLEOTIDE SEQUENCE</scope>
    <source>
        <strain evidence="2">AVDCRST_MAG30</strain>
    </source>
</reference>
<gene>
    <name evidence="2" type="ORF">AVDCRST_MAG30-3926</name>
</gene>